<dbReference type="PRINTS" id="PR00344">
    <property type="entry name" value="BCTRLSENSOR"/>
</dbReference>
<keyword evidence="5" id="KW-0472">Membrane</keyword>
<keyword evidence="7" id="KW-0808">Transferase</keyword>
<dbReference type="Gene3D" id="3.30.565.10">
    <property type="entry name" value="Histidine kinase-like ATPase, C-terminal domain"/>
    <property type="match status" value="1"/>
</dbReference>
<organism evidence="7 8">
    <name type="scientific">Maribacter sedimenticola</name>
    <dbReference type="NCBI Taxonomy" id="228956"/>
    <lineage>
        <taxon>Bacteria</taxon>
        <taxon>Pseudomonadati</taxon>
        <taxon>Bacteroidota</taxon>
        <taxon>Flavobacteriia</taxon>
        <taxon>Flavobacteriales</taxon>
        <taxon>Flavobacteriaceae</taxon>
        <taxon>Maribacter</taxon>
    </lineage>
</organism>
<feature type="transmembrane region" description="Helical" evidence="5">
    <location>
        <begin position="347"/>
        <end position="368"/>
    </location>
</feature>
<feature type="transmembrane region" description="Helical" evidence="5">
    <location>
        <begin position="294"/>
        <end position="313"/>
    </location>
</feature>
<evidence type="ECO:0000259" key="6">
    <source>
        <dbReference type="PROSITE" id="PS50109"/>
    </source>
</evidence>
<name>A0ABY1SFI6_9FLAO</name>
<feature type="domain" description="Histidine kinase" evidence="6">
    <location>
        <begin position="469"/>
        <end position="706"/>
    </location>
</feature>
<proteinExistence type="predicted"/>
<evidence type="ECO:0000313" key="8">
    <source>
        <dbReference type="Proteomes" id="UP000198337"/>
    </source>
</evidence>
<dbReference type="SUPFAM" id="SSF49785">
    <property type="entry name" value="Galactose-binding domain-like"/>
    <property type="match status" value="1"/>
</dbReference>
<dbReference type="SMART" id="SM00388">
    <property type="entry name" value="HisKA"/>
    <property type="match status" value="1"/>
</dbReference>
<dbReference type="InterPro" id="IPR036097">
    <property type="entry name" value="HisK_dim/P_sf"/>
</dbReference>
<accession>A0ABY1SFI6</accession>
<dbReference type="InterPro" id="IPR004358">
    <property type="entry name" value="Sig_transdc_His_kin-like_C"/>
</dbReference>
<keyword evidence="4" id="KW-0175">Coiled coil</keyword>
<dbReference type="SUPFAM" id="SSF55874">
    <property type="entry name" value="ATPase domain of HSP90 chaperone/DNA topoisomerase II/histidine kinase"/>
    <property type="match status" value="1"/>
</dbReference>
<protein>
    <recommendedName>
        <fullName evidence="2">histidine kinase</fullName>
        <ecNumber evidence="2">2.7.13.3</ecNumber>
    </recommendedName>
</protein>
<dbReference type="PANTHER" id="PTHR43065:SF42">
    <property type="entry name" value="TWO-COMPONENT SENSOR PPRA"/>
    <property type="match status" value="1"/>
</dbReference>
<gene>
    <name evidence="7" type="ORF">SAMN04488009_1551</name>
</gene>
<keyword evidence="3" id="KW-0597">Phosphoprotein</keyword>
<comment type="caution">
    <text evidence="7">The sequence shown here is derived from an EMBL/GenBank/DDBJ whole genome shotgun (WGS) entry which is preliminary data.</text>
</comment>
<feature type="transmembrane region" description="Helical" evidence="5">
    <location>
        <begin position="207"/>
        <end position="228"/>
    </location>
</feature>
<evidence type="ECO:0000256" key="3">
    <source>
        <dbReference type="ARBA" id="ARBA00022553"/>
    </source>
</evidence>
<keyword evidence="5" id="KW-1133">Transmembrane helix</keyword>
<evidence type="ECO:0000256" key="2">
    <source>
        <dbReference type="ARBA" id="ARBA00012438"/>
    </source>
</evidence>
<evidence type="ECO:0000256" key="1">
    <source>
        <dbReference type="ARBA" id="ARBA00000085"/>
    </source>
</evidence>
<dbReference type="Proteomes" id="UP000198337">
    <property type="component" value="Unassembled WGS sequence"/>
</dbReference>
<comment type="catalytic activity">
    <reaction evidence="1">
        <text>ATP + protein L-histidine = ADP + protein N-phospho-L-histidine.</text>
        <dbReference type="EC" id="2.7.13.3"/>
    </reaction>
</comment>
<evidence type="ECO:0000256" key="5">
    <source>
        <dbReference type="SAM" id="Phobius"/>
    </source>
</evidence>
<feature type="coiled-coil region" evidence="4">
    <location>
        <begin position="415"/>
        <end position="442"/>
    </location>
</feature>
<feature type="transmembrane region" description="Helical" evidence="5">
    <location>
        <begin position="319"/>
        <end position="335"/>
    </location>
</feature>
<dbReference type="PROSITE" id="PS50109">
    <property type="entry name" value="HIS_KIN"/>
    <property type="match status" value="1"/>
</dbReference>
<dbReference type="EC" id="2.7.13.3" evidence="2"/>
<feature type="transmembrane region" description="Helical" evidence="5">
    <location>
        <begin position="267"/>
        <end position="287"/>
    </location>
</feature>
<dbReference type="Pfam" id="PF02518">
    <property type="entry name" value="HATPase_c"/>
    <property type="match status" value="1"/>
</dbReference>
<dbReference type="GO" id="GO:0016301">
    <property type="term" value="F:kinase activity"/>
    <property type="evidence" value="ECO:0007669"/>
    <property type="project" value="UniProtKB-KW"/>
</dbReference>
<dbReference type="RefSeq" id="WP_245838852.1">
    <property type="nucleotide sequence ID" value="NZ_FZNV01000002.1"/>
</dbReference>
<dbReference type="SMART" id="SM00387">
    <property type="entry name" value="HATPase_c"/>
    <property type="match status" value="1"/>
</dbReference>
<sequence length="706" mass="80691">MKRILYIIGFLLPLTVFSQQEKVLTISDTTVADKWMILGEDWRYQKGDNIVWANPEFDDSTWNEFSSTNLNLLDGKNVIADRGEIVWLRKRIMADQSFNDALVLNIFQEGASEIYLDGKLIHQLGNVSSNKDEVIYHNPFSQVLHLPLEIGKEQILAVRFVNAQYKYPIYNHNGLIRIFISSLRNANSTDVVKNKRVAYFQQFVNSYYISLGLAILMFIIFLSFFIFFPKEKINGYFAASLLFLILFTLGVLSFHQNTTGTYFWLTFYYDTCILISSLILLFCFYKILEKPIDLVYKAISFLCFLTIGCYFLFNPDALGPIWSIFYYVGIIRLSLKSWKKNKIASFLFLSSSCINLVFWTLMICWYMGLVDQRIDKFIPFSFMLVPVVLAIYLGYAFGKRSQDLRLNLNRVQELSKEKESILSQQKNTLEQLVKERTSELNQSLDELKTTQSQLIQSEKMASLGELTAGIAHEIQNPLNFVNNFSEVSNELVDEMNEELDKGDLEEVKAISLDIKHNLEKINHHGKRADNIVKGMLQHSRSSSGTKEPTDINALADEYLRLAYHGLRAKDKSFNAELITNFDESIGKVNIVPQDMGRVILNLITNAFYAVNEKKQRDVSFKPIVTVSTKKSDEHITISVSDNGNGIPEKVKEKIFQPFFTTKPTGQGTGLGLSMSYDIITKGHSGELLVTTQQGEGTTFKIIFPLI</sequence>
<evidence type="ECO:0000313" key="7">
    <source>
        <dbReference type="EMBL" id="SNR42003.1"/>
    </source>
</evidence>
<reference evidence="7 8" key="1">
    <citation type="submission" date="2017-06" db="EMBL/GenBank/DDBJ databases">
        <authorList>
            <person name="Varghese N."/>
            <person name="Submissions S."/>
        </authorList>
    </citation>
    <scope>NUCLEOTIDE SEQUENCE [LARGE SCALE GENOMIC DNA]</scope>
    <source>
        <strain evidence="7 8">DSM 19840</strain>
    </source>
</reference>
<dbReference type="Gene3D" id="2.60.120.260">
    <property type="entry name" value="Galactose-binding domain-like"/>
    <property type="match status" value="1"/>
</dbReference>
<dbReference type="EMBL" id="FZNV01000002">
    <property type="protein sequence ID" value="SNR42003.1"/>
    <property type="molecule type" value="Genomic_DNA"/>
</dbReference>
<dbReference type="InterPro" id="IPR005467">
    <property type="entry name" value="His_kinase_dom"/>
</dbReference>
<dbReference type="InterPro" id="IPR003594">
    <property type="entry name" value="HATPase_dom"/>
</dbReference>
<dbReference type="SUPFAM" id="SSF47384">
    <property type="entry name" value="Homodimeric domain of signal transducing histidine kinase"/>
    <property type="match status" value="1"/>
</dbReference>
<keyword evidence="7" id="KW-0418">Kinase</keyword>
<keyword evidence="5" id="KW-0812">Transmembrane</keyword>
<keyword evidence="8" id="KW-1185">Reference proteome</keyword>
<feature type="transmembrane region" description="Helical" evidence="5">
    <location>
        <begin position="380"/>
        <end position="398"/>
    </location>
</feature>
<dbReference type="InterPro" id="IPR008979">
    <property type="entry name" value="Galactose-bd-like_sf"/>
</dbReference>
<dbReference type="PANTHER" id="PTHR43065">
    <property type="entry name" value="SENSOR HISTIDINE KINASE"/>
    <property type="match status" value="1"/>
</dbReference>
<evidence type="ECO:0000256" key="4">
    <source>
        <dbReference type="SAM" id="Coils"/>
    </source>
</evidence>
<dbReference type="InterPro" id="IPR036890">
    <property type="entry name" value="HATPase_C_sf"/>
</dbReference>
<dbReference type="Gene3D" id="1.10.287.130">
    <property type="match status" value="1"/>
</dbReference>
<dbReference type="CDD" id="cd00082">
    <property type="entry name" value="HisKA"/>
    <property type="match status" value="1"/>
</dbReference>
<dbReference type="InterPro" id="IPR003661">
    <property type="entry name" value="HisK_dim/P_dom"/>
</dbReference>
<feature type="transmembrane region" description="Helical" evidence="5">
    <location>
        <begin position="235"/>
        <end position="255"/>
    </location>
</feature>